<keyword evidence="1" id="KW-0853">WD repeat</keyword>
<dbReference type="OrthoDB" id="2096344at2759"/>
<organism evidence="3 4">
    <name type="scientific">Clytia hemisphaerica</name>
    <dbReference type="NCBI Taxonomy" id="252671"/>
    <lineage>
        <taxon>Eukaryota</taxon>
        <taxon>Metazoa</taxon>
        <taxon>Cnidaria</taxon>
        <taxon>Hydrozoa</taxon>
        <taxon>Hydroidolina</taxon>
        <taxon>Leptothecata</taxon>
        <taxon>Obeliida</taxon>
        <taxon>Clytiidae</taxon>
        <taxon>Clytia</taxon>
    </lineage>
</organism>
<dbReference type="GO" id="GO:0003723">
    <property type="term" value="F:RNA binding"/>
    <property type="evidence" value="ECO:0007669"/>
    <property type="project" value="TreeGrafter"/>
</dbReference>
<sequence length="638" mass="71496">MNVINCWGVGSVRQHSGFCCGDKYYAPIGRCLVTWDMKIKESEPVRQIHNDLITVMIPNKLDEILTVGYGGQVKLWSKDWQLLTSFQSDTKNVIYGSWSPDGSEFSFSSKGPKQMLAVYKKDTLIEQYTQNVKITPKWIYQAPQTSKKEVKGRKSYDMFNASIHKDNLEILAAYCTREGCELFLISQSGDTIKRGPISPIGDPKNDMQCVSEINNDRIAIGVQHGIFGFYHIDTLDLLTVIQATGSPRICMWDSDLFVTTAYVSGIISFWSQDGQLLKEIKGGPIGSIVQMNRVEQFTYYICGIMSLHKVSFDYENSCIASIDDISYLTLTGCGLDISNTGLVASGDFTGNIYLWQTPSRKSVCSFNVTYSIRCLLWVGDFLLIGCLNSEVSCWKYNSKVTPEKEVNSVRNLYTVIGDPVALATNSDESKLALGTTAGYLYVFDLKKNEESLDIEVFHCSQIHKPKVNNDGSFLNMEIWNLRWSIDDRYIATTSEDQTAIVSDSLTGEVLKTLTGHTTAVTDLSWKLLASGKHVLATCADDRTVRVYDGLTFELITVLKTELVYGWYTLTYMEINEKNDRLFVTTQNGYLLSWDLNSFELIYCEKLHAGSIEGIALSKDGQSLVTLGSDCVVNMLETL</sequence>
<dbReference type="InterPro" id="IPR015943">
    <property type="entry name" value="WD40/YVTN_repeat-like_dom_sf"/>
</dbReference>
<dbReference type="InterPro" id="IPR001680">
    <property type="entry name" value="WD40_rpt"/>
</dbReference>
<dbReference type="AlphaFoldDB" id="A0A7M5XJD0"/>
<evidence type="ECO:0000256" key="2">
    <source>
        <dbReference type="ARBA" id="ARBA00022737"/>
    </source>
</evidence>
<dbReference type="RefSeq" id="XP_066929973.1">
    <property type="nucleotide sequence ID" value="XM_067073872.1"/>
</dbReference>
<name>A0A7M5XJD0_9CNID</name>
<dbReference type="Proteomes" id="UP000594262">
    <property type="component" value="Unplaced"/>
</dbReference>
<dbReference type="PANTHER" id="PTHR44006">
    <property type="entry name" value="U5 SMALL NUCLEAR RIBONUCLEOPROTEIN 40 KDA PROTEIN"/>
    <property type="match status" value="1"/>
</dbReference>
<keyword evidence="4" id="KW-1185">Reference proteome</keyword>
<evidence type="ECO:0000313" key="3">
    <source>
        <dbReference type="EnsemblMetazoa" id="CLYHEMP023846.4"/>
    </source>
</evidence>
<dbReference type="InterPro" id="IPR052234">
    <property type="entry name" value="U5_snRNP_Component"/>
</dbReference>
<dbReference type="SMART" id="SM00320">
    <property type="entry name" value="WD40"/>
    <property type="match status" value="9"/>
</dbReference>
<keyword evidence="2" id="KW-0677">Repeat</keyword>
<evidence type="ECO:0000256" key="1">
    <source>
        <dbReference type="ARBA" id="ARBA00022574"/>
    </source>
</evidence>
<dbReference type="PANTHER" id="PTHR44006:SF1">
    <property type="entry name" value="U5 SMALL NUCLEAR RIBONUCLEOPROTEIN 40 KDA PROTEIN"/>
    <property type="match status" value="1"/>
</dbReference>
<dbReference type="EnsemblMetazoa" id="CLYHEMT023846.4">
    <property type="protein sequence ID" value="CLYHEMP023846.4"/>
    <property type="gene ID" value="CLYHEMG023846"/>
</dbReference>
<proteinExistence type="predicted"/>
<dbReference type="GeneID" id="136817550"/>
<evidence type="ECO:0000313" key="4">
    <source>
        <dbReference type="Proteomes" id="UP000594262"/>
    </source>
</evidence>
<dbReference type="InterPro" id="IPR036322">
    <property type="entry name" value="WD40_repeat_dom_sf"/>
</dbReference>
<dbReference type="InterPro" id="IPR011047">
    <property type="entry name" value="Quinoprotein_ADH-like_sf"/>
</dbReference>
<dbReference type="Pfam" id="PF00400">
    <property type="entry name" value="WD40"/>
    <property type="match status" value="2"/>
</dbReference>
<dbReference type="EnsemblMetazoa" id="CLYHEMT023846.2">
    <property type="protein sequence ID" value="CLYHEMP023846.2"/>
    <property type="gene ID" value="CLYHEMG023846"/>
</dbReference>
<reference evidence="3" key="1">
    <citation type="submission" date="2021-01" db="UniProtKB">
        <authorList>
            <consortium name="EnsemblMetazoa"/>
        </authorList>
    </citation>
    <scope>IDENTIFICATION</scope>
</reference>
<accession>A0A7M5XJD0</accession>
<dbReference type="SUPFAM" id="SSF50998">
    <property type="entry name" value="Quinoprotein alcohol dehydrogenase-like"/>
    <property type="match status" value="1"/>
</dbReference>
<dbReference type="SUPFAM" id="SSF50978">
    <property type="entry name" value="WD40 repeat-like"/>
    <property type="match status" value="1"/>
</dbReference>
<protein>
    <submittedName>
        <fullName evidence="3">Uncharacterized protein</fullName>
    </submittedName>
</protein>
<dbReference type="Gene3D" id="2.130.10.10">
    <property type="entry name" value="YVTN repeat-like/Quinoprotein amine dehydrogenase"/>
    <property type="match status" value="2"/>
</dbReference>
<dbReference type="GO" id="GO:0071013">
    <property type="term" value="C:catalytic step 2 spliceosome"/>
    <property type="evidence" value="ECO:0007669"/>
    <property type="project" value="TreeGrafter"/>
</dbReference>